<dbReference type="RefSeq" id="WP_213236972.1">
    <property type="nucleotide sequence ID" value="NZ_JAHBCL010000016.1"/>
</dbReference>
<gene>
    <name evidence="2" type="ORF">KHM83_10515</name>
</gene>
<dbReference type="SUPFAM" id="SSF82549">
    <property type="entry name" value="DAK1/DegV-like"/>
    <property type="match status" value="1"/>
</dbReference>
<evidence type="ECO:0000313" key="3">
    <source>
        <dbReference type="Proteomes" id="UP000746471"/>
    </source>
</evidence>
<dbReference type="NCBIfam" id="TIGR00762">
    <property type="entry name" value="DegV"/>
    <property type="match status" value="1"/>
</dbReference>
<dbReference type="Proteomes" id="UP000746471">
    <property type="component" value="Unassembled WGS sequence"/>
</dbReference>
<name>A0ABS5PPL1_9FIRM</name>
<dbReference type="Pfam" id="PF02645">
    <property type="entry name" value="DegV"/>
    <property type="match status" value="1"/>
</dbReference>
<dbReference type="PROSITE" id="PS51482">
    <property type="entry name" value="DEGV"/>
    <property type="match status" value="1"/>
</dbReference>
<keyword evidence="3" id="KW-1185">Reference proteome</keyword>
<comment type="caution">
    <text evidence="2">The sequence shown here is derived from an EMBL/GenBank/DDBJ whole genome shotgun (WGS) entry which is preliminary data.</text>
</comment>
<dbReference type="PANTHER" id="PTHR33434:SF2">
    <property type="entry name" value="FATTY ACID-BINDING PROTEIN TM_1468"/>
    <property type="match status" value="1"/>
</dbReference>
<reference evidence="2 3" key="1">
    <citation type="submission" date="2021-05" db="EMBL/GenBank/DDBJ databases">
        <title>Fusibacter ferrireducens sp. nov., an anaerobic, sulfur- and Fe-reducing bacterium isolated from the mangrove sediment.</title>
        <authorList>
            <person name="Qiu D."/>
        </authorList>
    </citation>
    <scope>NUCLEOTIDE SEQUENCE [LARGE SCALE GENOMIC DNA]</scope>
    <source>
        <strain evidence="2 3">DSM 12116</strain>
    </source>
</reference>
<dbReference type="EMBL" id="JAHBCL010000016">
    <property type="protein sequence ID" value="MBS7527114.1"/>
    <property type="molecule type" value="Genomic_DNA"/>
</dbReference>
<dbReference type="Gene3D" id="3.40.50.10440">
    <property type="entry name" value="Dihydroxyacetone kinase, domain 1"/>
    <property type="match status" value="1"/>
</dbReference>
<dbReference type="Gene3D" id="3.30.1180.10">
    <property type="match status" value="1"/>
</dbReference>
<accession>A0ABS5PPL1</accession>
<evidence type="ECO:0000256" key="1">
    <source>
        <dbReference type="ARBA" id="ARBA00023121"/>
    </source>
</evidence>
<dbReference type="PANTHER" id="PTHR33434">
    <property type="entry name" value="DEGV DOMAIN-CONTAINING PROTEIN DR_1986-RELATED"/>
    <property type="match status" value="1"/>
</dbReference>
<keyword evidence="1" id="KW-0446">Lipid-binding</keyword>
<sequence>MCVKGGDEISYQIITDATADMDWKLWDVYVIPMEVRLNQIPYLYGPDGTISVHDFYELQKTGADTSTSQIPPAVFNSVFEKILLQGKDILYLGFSSSMSGTFQSACLSAKELSAQYTERRIICIDTLAASVMEGFLVYEAYRKKAEGMTLENLANWVTEKRKQTCCWFIVDDLSTLKRGGRISTANAIVGTALQIKPILEINENGNLQMIDKKRGRKQSINALISCFRLKRKKSSDEIVIIGHGNCLKDAETLRNAIYELSPETKIIITPVGPVIGAHTGAGMLTIAFNCLKS</sequence>
<dbReference type="InterPro" id="IPR043168">
    <property type="entry name" value="DegV_C"/>
</dbReference>
<dbReference type="InterPro" id="IPR050270">
    <property type="entry name" value="DegV_domain_contain"/>
</dbReference>
<evidence type="ECO:0000313" key="2">
    <source>
        <dbReference type="EMBL" id="MBS7527114.1"/>
    </source>
</evidence>
<dbReference type="Gene3D" id="2.20.28.50">
    <property type="entry name" value="degv family protein"/>
    <property type="match status" value="1"/>
</dbReference>
<protein>
    <submittedName>
        <fullName evidence="2">DegV family protein</fullName>
    </submittedName>
</protein>
<organism evidence="2 3">
    <name type="scientific">Fusibacter paucivorans</name>
    <dbReference type="NCBI Taxonomy" id="76009"/>
    <lineage>
        <taxon>Bacteria</taxon>
        <taxon>Bacillati</taxon>
        <taxon>Bacillota</taxon>
        <taxon>Clostridia</taxon>
        <taxon>Eubacteriales</taxon>
        <taxon>Eubacteriales Family XII. Incertae Sedis</taxon>
        <taxon>Fusibacter</taxon>
    </lineage>
</organism>
<dbReference type="InterPro" id="IPR003797">
    <property type="entry name" value="DegV"/>
</dbReference>
<proteinExistence type="predicted"/>